<evidence type="ECO:0000256" key="8">
    <source>
        <dbReference type="SAM" id="MobiDB-lite"/>
    </source>
</evidence>
<dbReference type="SUPFAM" id="SSF56112">
    <property type="entry name" value="Protein kinase-like (PK-like)"/>
    <property type="match status" value="1"/>
</dbReference>
<dbReference type="Pfam" id="PF00069">
    <property type="entry name" value="Pkinase"/>
    <property type="match status" value="2"/>
</dbReference>
<dbReference type="GO" id="GO:0005634">
    <property type="term" value="C:nucleus"/>
    <property type="evidence" value="ECO:0007669"/>
    <property type="project" value="TreeGrafter"/>
</dbReference>
<feature type="region of interest" description="Disordered" evidence="8">
    <location>
        <begin position="367"/>
        <end position="387"/>
    </location>
</feature>
<name>A0AAD8GYX4_9APIA</name>
<keyword evidence="11" id="KW-1185">Reference proteome</keyword>
<evidence type="ECO:0000313" key="10">
    <source>
        <dbReference type="EMBL" id="KAK1356456.1"/>
    </source>
</evidence>
<evidence type="ECO:0000256" key="3">
    <source>
        <dbReference type="ARBA" id="ARBA00022679"/>
    </source>
</evidence>
<protein>
    <recommendedName>
        <fullName evidence="1">non-specific serine/threonine protein kinase</fullName>
        <ecNumber evidence="1">2.7.11.1</ecNumber>
    </recommendedName>
</protein>
<dbReference type="Gene3D" id="3.30.200.20">
    <property type="entry name" value="Phosphorylase Kinase, domain 1"/>
    <property type="match status" value="1"/>
</dbReference>
<gene>
    <name evidence="10" type="ORF">POM88_049712</name>
</gene>
<evidence type="ECO:0000256" key="2">
    <source>
        <dbReference type="ARBA" id="ARBA00022527"/>
    </source>
</evidence>
<sequence>MAADMITCSRLGSKLTIVLANRAASLQTAWHLLSLVLASGRPHRLRELVSGCKFLRFTLHLIGLLCSMPDWSVLTPNPVVSITRSAFVAFTQALWNLWSGFAFVPRSLRYLARKGSLDNVTKVYSRKRKRNVEEIQALPGGDMGAFGTECPPIVLSTEAQTVCAKNQVQLESLPAFEGFIVQEEVGSGGYGAVYKAIRKLDGLTLAIKCPLGNTNRHHVRNERRMLEQYGGKNFIIKYEGCFKHGSADCLVLQHVEHERPEVLKKEIDLFQLRWYGYCLFRALASLHEQGVIHRDVKPGNFLFSRMANKGYLIDFNLAVDVYKIYGTTESNSPAKAGPRKKLVSDERLKEPVPSQGRKELLSLAAKARHDPNHEAASPSTSKRKRIGSPHDIIYMTPMPLLLSGVGIAGGYIKSVGGKDKLQSYIGTCLGFTGKQKIKEEGRCVGTKGFRAPEVLLKSPYQRPTIDVWSAGVTLVYLSTGRSPFGGDPDQNFMDIANLRGSEALWEVARLHDRESSFPMQLLDPQYLPSKRMRDWFGLNTKRPELLKDLSRSFFDLVDKCLTVNPRRRISAEGALKHDFFAPCHEQLRQQRRRRWQELSSNSATGL</sequence>
<evidence type="ECO:0000256" key="7">
    <source>
        <dbReference type="PROSITE-ProRule" id="PRU10141"/>
    </source>
</evidence>
<accession>A0AAD8GYX4</accession>
<keyword evidence="5" id="KW-0418">Kinase</keyword>
<dbReference type="Proteomes" id="UP001237642">
    <property type="component" value="Unassembled WGS sequence"/>
</dbReference>
<dbReference type="InterPro" id="IPR011009">
    <property type="entry name" value="Kinase-like_dom_sf"/>
</dbReference>
<dbReference type="InterPro" id="IPR008271">
    <property type="entry name" value="Ser/Thr_kinase_AS"/>
</dbReference>
<evidence type="ECO:0000259" key="9">
    <source>
        <dbReference type="PROSITE" id="PS50011"/>
    </source>
</evidence>
<dbReference type="Gene3D" id="1.10.510.10">
    <property type="entry name" value="Transferase(Phosphotransferase) domain 1"/>
    <property type="match status" value="1"/>
</dbReference>
<dbReference type="GO" id="GO:0044773">
    <property type="term" value="P:mitotic DNA damage checkpoint signaling"/>
    <property type="evidence" value="ECO:0007669"/>
    <property type="project" value="TreeGrafter"/>
</dbReference>
<evidence type="ECO:0000256" key="5">
    <source>
        <dbReference type="ARBA" id="ARBA00022777"/>
    </source>
</evidence>
<proteinExistence type="predicted"/>
<dbReference type="PANTHER" id="PTHR44167:SF23">
    <property type="entry name" value="CDC7 KINASE, ISOFORM A-RELATED"/>
    <property type="match status" value="1"/>
</dbReference>
<keyword evidence="4 7" id="KW-0547">Nucleotide-binding</keyword>
<keyword evidence="2" id="KW-0723">Serine/threonine-protein kinase</keyword>
<dbReference type="GO" id="GO:0005524">
    <property type="term" value="F:ATP binding"/>
    <property type="evidence" value="ECO:0007669"/>
    <property type="project" value="UniProtKB-UniRule"/>
</dbReference>
<keyword evidence="6 7" id="KW-0067">ATP-binding</keyword>
<feature type="binding site" evidence="7">
    <location>
        <position position="208"/>
    </location>
    <ligand>
        <name>ATP</name>
        <dbReference type="ChEBI" id="CHEBI:30616"/>
    </ligand>
</feature>
<evidence type="ECO:0000256" key="6">
    <source>
        <dbReference type="ARBA" id="ARBA00022840"/>
    </source>
</evidence>
<dbReference type="InterPro" id="IPR017441">
    <property type="entry name" value="Protein_kinase_ATP_BS"/>
</dbReference>
<feature type="region of interest" description="Disordered" evidence="8">
    <location>
        <begin position="330"/>
        <end position="355"/>
    </location>
</feature>
<dbReference type="GO" id="GO:0004674">
    <property type="term" value="F:protein serine/threonine kinase activity"/>
    <property type="evidence" value="ECO:0007669"/>
    <property type="project" value="UniProtKB-KW"/>
</dbReference>
<reference evidence="10" key="1">
    <citation type="submission" date="2023-02" db="EMBL/GenBank/DDBJ databases">
        <title>Genome of toxic invasive species Heracleum sosnowskyi carries increased number of genes despite the absence of recent whole-genome duplications.</title>
        <authorList>
            <person name="Schelkunov M."/>
            <person name="Shtratnikova V."/>
            <person name="Makarenko M."/>
            <person name="Klepikova A."/>
            <person name="Omelchenko D."/>
            <person name="Novikova G."/>
            <person name="Obukhova E."/>
            <person name="Bogdanov V."/>
            <person name="Penin A."/>
            <person name="Logacheva M."/>
        </authorList>
    </citation>
    <scope>NUCLEOTIDE SEQUENCE</scope>
    <source>
        <strain evidence="10">Hsosn_3</strain>
        <tissue evidence="10">Leaf</tissue>
    </source>
</reference>
<dbReference type="AlphaFoldDB" id="A0AAD8GYX4"/>
<reference evidence="10" key="2">
    <citation type="submission" date="2023-05" db="EMBL/GenBank/DDBJ databases">
        <authorList>
            <person name="Schelkunov M.I."/>
        </authorList>
    </citation>
    <scope>NUCLEOTIDE SEQUENCE</scope>
    <source>
        <strain evidence="10">Hsosn_3</strain>
        <tissue evidence="10">Leaf</tissue>
    </source>
</reference>
<evidence type="ECO:0000313" key="11">
    <source>
        <dbReference type="Proteomes" id="UP001237642"/>
    </source>
</evidence>
<dbReference type="EMBL" id="JAUIZM010000011">
    <property type="protein sequence ID" value="KAK1356456.1"/>
    <property type="molecule type" value="Genomic_DNA"/>
</dbReference>
<keyword evidence="3" id="KW-0808">Transferase</keyword>
<dbReference type="SMART" id="SM00220">
    <property type="entry name" value="S_TKc"/>
    <property type="match status" value="1"/>
</dbReference>
<dbReference type="InterPro" id="IPR000719">
    <property type="entry name" value="Prot_kinase_dom"/>
</dbReference>
<feature type="compositionally biased region" description="Basic and acidic residues" evidence="8">
    <location>
        <begin position="342"/>
        <end position="355"/>
    </location>
</feature>
<evidence type="ECO:0000256" key="4">
    <source>
        <dbReference type="ARBA" id="ARBA00022741"/>
    </source>
</evidence>
<feature type="domain" description="Protein kinase" evidence="9">
    <location>
        <begin position="179"/>
        <end position="580"/>
    </location>
</feature>
<dbReference type="EC" id="2.7.11.1" evidence="1"/>
<dbReference type="PROSITE" id="PS00107">
    <property type="entry name" value="PROTEIN_KINASE_ATP"/>
    <property type="match status" value="1"/>
</dbReference>
<organism evidence="10 11">
    <name type="scientific">Heracleum sosnowskyi</name>
    <dbReference type="NCBI Taxonomy" id="360622"/>
    <lineage>
        <taxon>Eukaryota</taxon>
        <taxon>Viridiplantae</taxon>
        <taxon>Streptophyta</taxon>
        <taxon>Embryophyta</taxon>
        <taxon>Tracheophyta</taxon>
        <taxon>Spermatophyta</taxon>
        <taxon>Magnoliopsida</taxon>
        <taxon>eudicotyledons</taxon>
        <taxon>Gunneridae</taxon>
        <taxon>Pentapetalae</taxon>
        <taxon>asterids</taxon>
        <taxon>campanulids</taxon>
        <taxon>Apiales</taxon>
        <taxon>Apiaceae</taxon>
        <taxon>Apioideae</taxon>
        <taxon>apioid superclade</taxon>
        <taxon>Tordylieae</taxon>
        <taxon>Tordyliinae</taxon>
        <taxon>Heracleum</taxon>
    </lineage>
</organism>
<dbReference type="FunFam" id="1.10.510.10:FF:001893">
    <property type="entry name" value="Probable serine/threonine-protein kinase DDB_G0291918"/>
    <property type="match status" value="1"/>
</dbReference>
<dbReference type="PROSITE" id="PS00108">
    <property type="entry name" value="PROTEIN_KINASE_ST"/>
    <property type="match status" value="1"/>
</dbReference>
<comment type="caution">
    <text evidence="10">The sequence shown here is derived from an EMBL/GenBank/DDBJ whole genome shotgun (WGS) entry which is preliminary data.</text>
</comment>
<dbReference type="PROSITE" id="PS50011">
    <property type="entry name" value="PROTEIN_KINASE_DOM"/>
    <property type="match status" value="1"/>
</dbReference>
<evidence type="ECO:0000256" key="1">
    <source>
        <dbReference type="ARBA" id="ARBA00012513"/>
    </source>
</evidence>
<dbReference type="PANTHER" id="PTHR44167">
    <property type="entry name" value="OVARIAN-SPECIFIC SERINE/THREONINE-PROTEIN KINASE LOK-RELATED"/>
    <property type="match status" value="1"/>
</dbReference>